<dbReference type="SUPFAM" id="SSF89963">
    <property type="entry name" value="YajQ-like"/>
    <property type="match status" value="2"/>
</dbReference>
<reference evidence="4 5" key="1">
    <citation type="submission" date="2017-06" db="EMBL/GenBank/DDBJ databases">
        <title>Complete genome sequence of Nitrospirillum amazonense strain CBAmC, an endophytic nitrogen-fixing and plant growth-promoting bacterium, isolated from sugarcane.</title>
        <authorList>
            <person name="Schwab S."/>
            <person name="dos Santos Teixeira K.R."/>
            <person name="Simoes Araujo J.L."/>
            <person name="Soares Vidal M."/>
            <person name="Borges de Freitas H.R."/>
            <person name="Rivello Crivelaro A.L."/>
            <person name="Bueno de Camargo Nunes A."/>
            <person name="dos Santos C.M."/>
            <person name="Palmeira da Silva Rosa D."/>
            <person name="da Silva Padilha D."/>
            <person name="da Silva E."/>
            <person name="Araujo Terra L."/>
            <person name="Soares Mendes V."/>
            <person name="Farinelli L."/>
            <person name="Magalhaes Cruz L."/>
            <person name="Baldani J.I."/>
        </authorList>
    </citation>
    <scope>NUCLEOTIDE SEQUENCE [LARGE SCALE GENOMIC DNA]</scope>
    <source>
        <strain evidence="4 5">CBAmC</strain>
    </source>
</reference>
<dbReference type="Gene3D" id="3.30.70.990">
    <property type="entry name" value="YajQ-like, domain 2"/>
    <property type="match status" value="1"/>
</dbReference>
<evidence type="ECO:0000313" key="4">
    <source>
        <dbReference type="EMBL" id="ASG20038.1"/>
    </source>
</evidence>
<organism evidence="4 5">
    <name type="scientific">Nitrospirillum viridazoti CBAmc</name>
    <dbReference type="NCBI Taxonomy" id="1441467"/>
    <lineage>
        <taxon>Bacteria</taxon>
        <taxon>Pseudomonadati</taxon>
        <taxon>Pseudomonadota</taxon>
        <taxon>Alphaproteobacteria</taxon>
        <taxon>Rhodospirillales</taxon>
        <taxon>Azospirillaceae</taxon>
        <taxon>Nitrospirillum</taxon>
        <taxon>Nitrospirillum viridazoti</taxon>
    </lineage>
</organism>
<dbReference type="EMBL" id="CP022110">
    <property type="protein sequence ID" value="ASG20038.1"/>
    <property type="molecule type" value="Genomic_DNA"/>
</dbReference>
<dbReference type="GO" id="GO:0005829">
    <property type="term" value="C:cytosol"/>
    <property type="evidence" value="ECO:0007669"/>
    <property type="project" value="TreeGrafter"/>
</dbReference>
<dbReference type="NCBIfam" id="NF003819">
    <property type="entry name" value="PRK05412.1"/>
    <property type="match status" value="1"/>
</dbReference>
<protein>
    <recommendedName>
        <fullName evidence="3">Nucleotide-binding protein Y958_03740</fullName>
    </recommendedName>
</protein>
<name>A0A248JPN8_9PROT</name>
<dbReference type="GO" id="GO:0000166">
    <property type="term" value="F:nucleotide binding"/>
    <property type="evidence" value="ECO:0007669"/>
    <property type="project" value="UniProtKB-UniRule"/>
</dbReference>
<dbReference type="InterPro" id="IPR035571">
    <property type="entry name" value="UPF0234-like_C"/>
</dbReference>
<dbReference type="Proteomes" id="UP000197153">
    <property type="component" value="Chromosome 1"/>
</dbReference>
<keyword evidence="1 3" id="KW-0547">Nucleotide-binding</keyword>
<dbReference type="KEGG" id="nao:Y958_03740"/>
<evidence type="ECO:0000256" key="3">
    <source>
        <dbReference type="HAMAP-Rule" id="MF_00632"/>
    </source>
</evidence>
<dbReference type="Gene3D" id="3.30.70.860">
    <property type="match status" value="1"/>
</dbReference>
<proteinExistence type="inferred from homology"/>
<dbReference type="InterPro" id="IPR007551">
    <property type="entry name" value="YajQ/Smlt4090-like"/>
</dbReference>
<dbReference type="AlphaFoldDB" id="A0A248JPN8"/>
<dbReference type="PANTHER" id="PTHR30476:SF0">
    <property type="entry name" value="UPF0234 PROTEIN YAJQ"/>
    <property type="match status" value="1"/>
</dbReference>
<dbReference type="RefSeq" id="WP_040846069.1">
    <property type="nucleotide sequence ID" value="NZ_CP022110.1"/>
</dbReference>
<keyword evidence="5" id="KW-1185">Reference proteome</keyword>
<evidence type="ECO:0000256" key="2">
    <source>
        <dbReference type="ARBA" id="ARBA00093450"/>
    </source>
</evidence>
<comment type="similarity">
    <text evidence="2 3">Belongs to the YajQ family.</text>
</comment>
<dbReference type="CDD" id="cd11740">
    <property type="entry name" value="YajQ_like"/>
    <property type="match status" value="1"/>
</dbReference>
<dbReference type="HAMAP" id="MF_00632">
    <property type="entry name" value="UPF0234"/>
    <property type="match status" value="1"/>
</dbReference>
<sequence length="161" mass="18090">MPSFDIVSKTDKAEVDNAVAGVVRELGQRFDFKGAKCTIEHKDDVITIVADDAPKLSQMQEMLKVHLTRRKLDVGCLDWGDDQRAAGDARRQEVKVKQGIDKELAKTIVKAIKDSKMKVQAAIQGDELRVTGKKIDDLQDAIRLVKGLKIEQPLQYENFRD</sequence>
<gene>
    <name evidence="4" type="ORF">Y958_03740</name>
</gene>
<comment type="function">
    <text evidence="3">Nucleotide-binding protein.</text>
</comment>
<dbReference type="PANTHER" id="PTHR30476">
    <property type="entry name" value="UPF0234 PROTEIN YAJQ"/>
    <property type="match status" value="1"/>
</dbReference>
<evidence type="ECO:0000313" key="5">
    <source>
        <dbReference type="Proteomes" id="UP000197153"/>
    </source>
</evidence>
<accession>A0A248JPN8</accession>
<evidence type="ECO:0000256" key="1">
    <source>
        <dbReference type="ARBA" id="ARBA00022741"/>
    </source>
</evidence>
<dbReference type="InterPro" id="IPR035570">
    <property type="entry name" value="UPF0234_N"/>
</dbReference>
<dbReference type="Pfam" id="PF04461">
    <property type="entry name" value="YajQ"/>
    <property type="match status" value="1"/>
</dbReference>
<dbReference type="InterPro" id="IPR036183">
    <property type="entry name" value="YajQ-like_sf"/>
</dbReference>